<keyword evidence="2" id="KW-0472">Membrane</keyword>
<feature type="region of interest" description="Disordered" evidence="1">
    <location>
        <begin position="333"/>
        <end position="355"/>
    </location>
</feature>
<comment type="caution">
    <text evidence="3">The sequence shown here is derived from an EMBL/GenBank/DDBJ whole genome shotgun (WGS) entry which is preliminary data.</text>
</comment>
<gene>
    <name evidence="3" type="ORF">GGX14DRAFT_390333</name>
</gene>
<keyword evidence="4" id="KW-1185">Reference proteome</keyword>
<protein>
    <submittedName>
        <fullName evidence="3">Uncharacterized protein</fullName>
    </submittedName>
</protein>
<evidence type="ECO:0000313" key="4">
    <source>
        <dbReference type="Proteomes" id="UP001219525"/>
    </source>
</evidence>
<evidence type="ECO:0000256" key="1">
    <source>
        <dbReference type="SAM" id="MobiDB-lite"/>
    </source>
</evidence>
<keyword evidence="2" id="KW-1133">Transmembrane helix</keyword>
<feature type="transmembrane region" description="Helical" evidence="2">
    <location>
        <begin position="175"/>
        <end position="197"/>
    </location>
</feature>
<dbReference type="EMBL" id="JARJCW010000012">
    <property type="protein sequence ID" value="KAJ7218567.1"/>
    <property type="molecule type" value="Genomic_DNA"/>
</dbReference>
<feature type="transmembrane region" description="Helical" evidence="2">
    <location>
        <begin position="105"/>
        <end position="129"/>
    </location>
</feature>
<organism evidence="3 4">
    <name type="scientific">Mycena pura</name>
    <dbReference type="NCBI Taxonomy" id="153505"/>
    <lineage>
        <taxon>Eukaryota</taxon>
        <taxon>Fungi</taxon>
        <taxon>Dikarya</taxon>
        <taxon>Basidiomycota</taxon>
        <taxon>Agaricomycotina</taxon>
        <taxon>Agaricomycetes</taxon>
        <taxon>Agaricomycetidae</taxon>
        <taxon>Agaricales</taxon>
        <taxon>Marasmiineae</taxon>
        <taxon>Mycenaceae</taxon>
        <taxon>Mycena</taxon>
    </lineage>
</organism>
<proteinExistence type="predicted"/>
<dbReference type="AlphaFoldDB" id="A0AAD6YI15"/>
<sequence>MRQCSWDLVRIIAKSARPGVIGTINRTLYSNICVTHSRLPAPSQVRFQIKCAIDAQFTPSPKNVTVEHSRMIQPNYQPGGQHPTKSLTSVWLWERMAGRKIPSRTISYAFTIPALVFNFVILGVSGFLFGVHGPLISGKLVHRGQRLWIFYWPLGHLPDGTGDALSYCGIAVPTLAAILLNSLFLIPCYLVMILFNASEFTICVIVPNIVILILDSLALVLTVIDLIRVIRIRRAAKRKAKEPHSTAMLASAAEAADLVAEMRTMKSQLERLVEAQQRALDGNSAAGPSGGFDNTLHHSLSTMKREQSEALRETRPAATNLVVYTHNGVELMAGSTREEGPPEYSRNLDTDSFLM</sequence>
<dbReference type="Proteomes" id="UP001219525">
    <property type="component" value="Unassembled WGS sequence"/>
</dbReference>
<reference evidence="3" key="1">
    <citation type="submission" date="2023-03" db="EMBL/GenBank/DDBJ databases">
        <title>Massive genome expansion in bonnet fungi (Mycena s.s.) driven by repeated elements and novel gene families across ecological guilds.</title>
        <authorList>
            <consortium name="Lawrence Berkeley National Laboratory"/>
            <person name="Harder C.B."/>
            <person name="Miyauchi S."/>
            <person name="Viragh M."/>
            <person name="Kuo A."/>
            <person name="Thoen E."/>
            <person name="Andreopoulos B."/>
            <person name="Lu D."/>
            <person name="Skrede I."/>
            <person name="Drula E."/>
            <person name="Henrissat B."/>
            <person name="Morin E."/>
            <person name="Kohler A."/>
            <person name="Barry K."/>
            <person name="LaButti K."/>
            <person name="Morin E."/>
            <person name="Salamov A."/>
            <person name="Lipzen A."/>
            <person name="Mereny Z."/>
            <person name="Hegedus B."/>
            <person name="Baldrian P."/>
            <person name="Stursova M."/>
            <person name="Weitz H."/>
            <person name="Taylor A."/>
            <person name="Grigoriev I.V."/>
            <person name="Nagy L.G."/>
            <person name="Martin F."/>
            <person name="Kauserud H."/>
        </authorList>
    </citation>
    <scope>NUCLEOTIDE SEQUENCE</scope>
    <source>
        <strain evidence="3">9144</strain>
    </source>
</reference>
<evidence type="ECO:0000256" key="2">
    <source>
        <dbReference type="SAM" id="Phobius"/>
    </source>
</evidence>
<feature type="compositionally biased region" description="Basic and acidic residues" evidence="1">
    <location>
        <begin position="303"/>
        <end position="315"/>
    </location>
</feature>
<keyword evidence="2" id="KW-0812">Transmembrane</keyword>
<name>A0AAD6YI15_9AGAR</name>
<evidence type="ECO:0000313" key="3">
    <source>
        <dbReference type="EMBL" id="KAJ7218567.1"/>
    </source>
</evidence>
<accession>A0AAD6YI15</accession>
<feature type="transmembrane region" description="Helical" evidence="2">
    <location>
        <begin position="209"/>
        <end position="230"/>
    </location>
</feature>
<feature type="region of interest" description="Disordered" evidence="1">
    <location>
        <begin position="283"/>
        <end position="317"/>
    </location>
</feature>